<proteinExistence type="predicted"/>
<dbReference type="Pfam" id="PF25583">
    <property type="entry name" value="WCX"/>
    <property type="match status" value="1"/>
</dbReference>
<evidence type="ECO:0000259" key="2">
    <source>
        <dbReference type="Pfam" id="PF19187"/>
    </source>
</evidence>
<accession>A0A938Y4J6</accession>
<evidence type="ECO:0000313" key="5">
    <source>
        <dbReference type="Proteomes" id="UP000663791"/>
    </source>
</evidence>
<dbReference type="InterPro" id="IPR026881">
    <property type="entry name" value="WYL_dom"/>
</dbReference>
<dbReference type="PIRSF" id="PIRSF016838">
    <property type="entry name" value="PafC"/>
    <property type="match status" value="1"/>
</dbReference>
<dbReference type="InterPro" id="IPR051534">
    <property type="entry name" value="CBASS_pafABC_assoc_protein"/>
</dbReference>
<dbReference type="PROSITE" id="PS52050">
    <property type="entry name" value="WYL"/>
    <property type="match status" value="1"/>
</dbReference>
<sequence length="344" mass="37376">MTRRTPPASGSGRAPGARDQVARLLTLVPFLHQRDGVRLAEAAALLDTTPEQVLRDLRVLFMCGLPGGLPDDLIDVDLDAIQTEQGSPLSDGVIRVANADYLSRPLRLSATEASAVIVALRTLRDTSTGQTREVVDSALAKLERAVTTAGAGHVAVNPSPRDADQVRLAELTAVLEQAIDAGRQVRLSYFVASRNEESERVVDPVAVLTHGAHSYLDAWCHRAGGDRLFRLDRIVKAEVLDDPVEVRRAPRDLSAGLFRDPGLEGAVLVTLRLDRQARWATEYYPVRAVRGLPDGGAEVDLVVLDRHWLNRLLLRLAPHARVVSPPEVAASFTALASETLGLYR</sequence>
<feature type="domain" description="PafC HTH" evidence="2">
    <location>
        <begin position="19"/>
        <end position="144"/>
    </location>
</feature>
<dbReference type="AlphaFoldDB" id="A0A938Y4J6"/>
<feature type="domain" description="WYL" evidence="1">
    <location>
        <begin position="172"/>
        <end position="239"/>
    </location>
</feature>
<dbReference type="EMBL" id="JAERTX010000003">
    <property type="protein sequence ID" value="MBM9459067.1"/>
    <property type="molecule type" value="Genomic_DNA"/>
</dbReference>
<dbReference type="Pfam" id="PF19187">
    <property type="entry name" value="HTH_PafC"/>
    <property type="match status" value="1"/>
</dbReference>
<dbReference type="RefSeq" id="WP_205290362.1">
    <property type="nucleotide sequence ID" value="NZ_CP074406.1"/>
</dbReference>
<feature type="domain" description="WCX" evidence="3">
    <location>
        <begin position="267"/>
        <end position="338"/>
    </location>
</feature>
<gene>
    <name evidence="4" type="ORF">JK386_04065</name>
</gene>
<protein>
    <submittedName>
        <fullName evidence="4">WYL domain-containing protein</fullName>
    </submittedName>
</protein>
<dbReference type="Proteomes" id="UP000663791">
    <property type="component" value="Unassembled WGS sequence"/>
</dbReference>
<organism evidence="4 5">
    <name type="scientific">Nocardioides faecalis</name>
    <dbReference type="NCBI Taxonomy" id="2803858"/>
    <lineage>
        <taxon>Bacteria</taxon>
        <taxon>Bacillati</taxon>
        <taxon>Actinomycetota</taxon>
        <taxon>Actinomycetes</taxon>
        <taxon>Propionibacteriales</taxon>
        <taxon>Nocardioidaceae</taxon>
        <taxon>Nocardioides</taxon>
    </lineage>
</organism>
<reference evidence="4" key="1">
    <citation type="submission" date="2021-01" db="EMBL/GenBank/DDBJ databases">
        <title>Novel species in genus Nocardioides.</title>
        <authorList>
            <person name="Zhang G."/>
        </authorList>
    </citation>
    <scope>NUCLEOTIDE SEQUENCE</scope>
    <source>
        <strain evidence="4">Zg-536</strain>
    </source>
</reference>
<dbReference type="InterPro" id="IPR057727">
    <property type="entry name" value="WCX_dom"/>
</dbReference>
<dbReference type="PANTHER" id="PTHR34580">
    <property type="match status" value="1"/>
</dbReference>
<dbReference type="InterPro" id="IPR043839">
    <property type="entry name" value="PafC_HTH"/>
</dbReference>
<dbReference type="PANTHER" id="PTHR34580:SF1">
    <property type="entry name" value="PROTEIN PAFC"/>
    <property type="match status" value="1"/>
</dbReference>
<evidence type="ECO:0000259" key="3">
    <source>
        <dbReference type="Pfam" id="PF25583"/>
    </source>
</evidence>
<comment type="caution">
    <text evidence="4">The sequence shown here is derived from an EMBL/GenBank/DDBJ whole genome shotgun (WGS) entry which is preliminary data.</text>
</comment>
<name>A0A938Y4J6_9ACTN</name>
<evidence type="ECO:0000259" key="1">
    <source>
        <dbReference type="Pfam" id="PF13280"/>
    </source>
</evidence>
<keyword evidence="5" id="KW-1185">Reference proteome</keyword>
<dbReference type="InterPro" id="IPR028349">
    <property type="entry name" value="PafC-like"/>
</dbReference>
<evidence type="ECO:0000313" key="4">
    <source>
        <dbReference type="EMBL" id="MBM9459067.1"/>
    </source>
</evidence>
<dbReference type="Pfam" id="PF13280">
    <property type="entry name" value="WYL"/>
    <property type="match status" value="1"/>
</dbReference>